<evidence type="ECO:0000256" key="7">
    <source>
        <dbReference type="ARBA" id="ARBA00023187"/>
    </source>
</evidence>
<evidence type="ECO:0000313" key="10">
    <source>
        <dbReference type="Proteomes" id="UP000005237"/>
    </source>
</evidence>
<evidence type="ECO:0000256" key="2">
    <source>
        <dbReference type="ARBA" id="ARBA00009021"/>
    </source>
</evidence>
<dbReference type="GO" id="GO:0030425">
    <property type="term" value="C:dendrite"/>
    <property type="evidence" value="ECO:0007669"/>
    <property type="project" value="TreeGrafter"/>
</dbReference>
<comment type="subcellular location">
    <subcellularLocation>
        <location evidence="1">Cytoplasm</location>
    </subcellularLocation>
</comment>
<dbReference type="OMA" id="MPCDKCE"/>
<keyword evidence="10" id="KW-1185">Reference proteome</keyword>
<dbReference type="Pfam" id="PF10235">
    <property type="entry name" value="Cript"/>
    <property type="match status" value="1"/>
</dbReference>
<evidence type="ECO:0000256" key="1">
    <source>
        <dbReference type="ARBA" id="ARBA00004496"/>
    </source>
</evidence>
<comment type="similarity">
    <text evidence="2">Belongs to the CRIPT family.</text>
</comment>
<dbReference type="GO" id="GO:0005737">
    <property type="term" value="C:cytoplasm"/>
    <property type="evidence" value="ECO:0007669"/>
    <property type="project" value="UniProtKB-SubCell"/>
</dbReference>
<proteinExistence type="inferred from homology"/>
<evidence type="ECO:0000256" key="4">
    <source>
        <dbReference type="ARBA" id="ARBA00022490"/>
    </source>
</evidence>
<dbReference type="GO" id="GO:0005681">
    <property type="term" value="C:spliceosomal complex"/>
    <property type="evidence" value="ECO:0007669"/>
    <property type="project" value="UniProtKB-KW"/>
</dbReference>
<protein>
    <recommendedName>
        <fullName evidence="3">Cysteine-rich PDZ-binding protein</fullName>
    </recommendedName>
    <alternativeName>
        <fullName evidence="8">Cysteine-rich interactor of PDZ three</fullName>
    </alternativeName>
</protein>
<keyword evidence="4" id="KW-0963">Cytoplasm</keyword>
<keyword evidence="6" id="KW-0747">Spliceosome</keyword>
<dbReference type="PANTHER" id="PTHR11805">
    <property type="entry name" value="CYSTEINE-RICH PDZ-BINDING PROTEIN"/>
    <property type="match status" value="1"/>
</dbReference>
<dbReference type="Proteomes" id="UP000005237">
    <property type="component" value="Unassembled WGS sequence"/>
</dbReference>
<dbReference type="PANTHER" id="PTHR11805:SF1">
    <property type="entry name" value="CYSTEINE-RICH PDZ-BINDING PROTEIN"/>
    <property type="match status" value="1"/>
</dbReference>
<dbReference type="GO" id="GO:0006397">
    <property type="term" value="P:mRNA processing"/>
    <property type="evidence" value="ECO:0007669"/>
    <property type="project" value="UniProtKB-KW"/>
</dbReference>
<evidence type="ECO:0000256" key="6">
    <source>
        <dbReference type="ARBA" id="ARBA00022728"/>
    </source>
</evidence>
<evidence type="ECO:0000256" key="5">
    <source>
        <dbReference type="ARBA" id="ARBA00022664"/>
    </source>
</evidence>
<dbReference type="InterPro" id="IPR019367">
    <property type="entry name" value="PDZ-binding_CRIPT"/>
</dbReference>
<keyword evidence="5" id="KW-0507">mRNA processing</keyword>
<dbReference type="AlphaFoldDB" id="A0A8R1DEW9"/>
<evidence type="ECO:0000256" key="8">
    <source>
        <dbReference type="ARBA" id="ARBA00032518"/>
    </source>
</evidence>
<name>A0A8R1DEW9_CAEJA</name>
<sequence length="99" mass="10812">MVCGDCEKKLTKIVGVDPYRHKKTNRAADGSGPKTVTTKNRLIGVQKKTSIVGVRCKLCKQLIHQPGSHYCSTCAYQKGICAMCGKKIINTKGLRQSTT</sequence>
<accession>A0A8R1DEW9</accession>
<organism evidence="9 10">
    <name type="scientific">Caenorhabditis japonica</name>
    <dbReference type="NCBI Taxonomy" id="281687"/>
    <lineage>
        <taxon>Eukaryota</taxon>
        <taxon>Metazoa</taxon>
        <taxon>Ecdysozoa</taxon>
        <taxon>Nematoda</taxon>
        <taxon>Chromadorea</taxon>
        <taxon>Rhabditida</taxon>
        <taxon>Rhabditina</taxon>
        <taxon>Rhabditomorpha</taxon>
        <taxon>Rhabditoidea</taxon>
        <taxon>Rhabditidae</taxon>
        <taxon>Peloderinae</taxon>
        <taxon>Caenorhabditis</taxon>
    </lineage>
</organism>
<dbReference type="GO" id="GO:0031122">
    <property type="term" value="P:cytoplasmic microtubule organization"/>
    <property type="evidence" value="ECO:0007669"/>
    <property type="project" value="TreeGrafter"/>
</dbReference>
<keyword evidence="7" id="KW-0508">mRNA splicing</keyword>
<reference evidence="10" key="1">
    <citation type="submission" date="2010-08" db="EMBL/GenBank/DDBJ databases">
        <authorList>
            <consortium name="Caenorhabditis japonica Sequencing Consortium"/>
            <person name="Wilson R.K."/>
        </authorList>
    </citation>
    <scope>NUCLEOTIDE SEQUENCE [LARGE SCALE GENOMIC DNA]</scope>
    <source>
        <strain evidence="10">DF5081</strain>
    </source>
</reference>
<dbReference type="GO" id="GO:0008017">
    <property type="term" value="F:microtubule binding"/>
    <property type="evidence" value="ECO:0007669"/>
    <property type="project" value="TreeGrafter"/>
</dbReference>
<dbReference type="GO" id="GO:0030165">
    <property type="term" value="F:PDZ domain binding"/>
    <property type="evidence" value="ECO:0007669"/>
    <property type="project" value="TreeGrafter"/>
</dbReference>
<evidence type="ECO:0000256" key="3">
    <source>
        <dbReference type="ARBA" id="ARBA00018615"/>
    </source>
</evidence>
<evidence type="ECO:0000313" key="9">
    <source>
        <dbReference type="EnsemblMetazoa" id="CJA00747.1"/>
    </source>
</evidence>
<dbReference type="GO" id="GO:0008380">
    <property type="term" value="P:RNA splicing"/>
    <property type="evidence" value="ECO:0007669"/>
    <property type="project" value="UniProtKB-KW"/>
</dbReference>
<dbReference type="EnsemblMetazoa" id="CJA00747.1">
    <property type="protein sequence ID" value="CJA00747.1"/>
    <property type="gene ID" value="WBGene00119951"/>
</dbReference>
<reference evidence="9" key="2">
    <citation type="submission" date="2022-06" db="UniProtKB">
        <authorList>
            <consortium name="EnsemblMetazoa"/>
        </authorList>
    </citation>
    <scope>IDENTIFICATION</scope>
    <source>
        <strain evidence="9">DF5081</strain>
    </source>
</reference>